<accession>A0A223S050</accession>
<dbReference type="AlphaFoldDB" id="A0A223S050"/>
<protein>
    <recommendedName>
        <fullName evidence="4">DUF4035 domain-containing protein</fullName>
    </recommendedName>
</protein>
<dbReference type="OrthoDB" id="4241224at2"/>
<dbReference type="EMBL" id="CP022753">
    <property type="protein sequence ID" value="ASU81501.1"/>
    <property type="molecule type" value="Genomic_DNA"/>
</dbReference>
<organism evidence="2 3">
    <name type="scientific">Nocardiopsis gilva YIM 90087</name>
    <dbReference type="NCBI Taxonomy" id="1235441"/>
    <lineage>
        <taxon>Bacteria</taxon>
        <taxon>Bacillati</taxon>
        <taxon>Actinomycetota</taxon>
        <taxon>Actinomycetes</taxon>
        <taxon>Streptosporangiales</taxon>
        <taxon>Nocardiopsidaceae</taxon>
        <taxon>Nocardiopsis</taxon>
    </lineage>
</organism>
<feature type="compositionally biased region" description="Basic and acidic residues" evidence="1">
    <location>
        <begin position="56"/>
        <end position="84"/>
    </location>
</feature>
<evidence type="ECO:0000256" key="1">
    <source>
        <dbReference type="SAM" id="MobiDB-lite"/>
    </source>
</evidence>
<evidence type="ECO:0008006" key="4">
    <source>
        <dbReference type="Google" id="ProtNLM"/>
    </source>
</evidence>
<name>A0A223S050_9ACTN</name>
<dbReference type="KEGG" id="ngv:CDO52_00715"/>
<dbReference type="Proteomes" id="UP000215005">
    <property type="component" value="Chromosome"/>
</dbReference>
<sequence>MTVGELLTRIDARELTEWQAYELVYGPLGPAYEREMLALAVEGEQRTHHLMGAAHFTDDKHPNPIDPPERIARPSEWFTHRNQDDDGEAGGG</sequence>
<gene>
    <name evidence="2" type="ORF">CDO52_00715</name>
</gene>
<evidence type="ECO:0000313" key="2">
    <source>
        <dbReference type="EMBL" id="ASU81501.1"/>
    </source>
</evidence>
<proteinExistence type="predicted"/>
<keyword evidence="3" id="KW-1185">Reference proteome</keyword>
<dbReference type="RefSeq" id="WP_017619494.1">
    <property type="nucleotide sequence ID" value="NZ_ANBG01000245.1"/>
</dbReference>
<evidence type="ECO:0000313" key="3">
    <source>
        <dbReference type="Proteomes" id="UP000215005"/>
    </source>
</evidence>
<feature type="region of interest" description="Disordered" evidence="1">
    <location>
        <begin position="55"/>
        <end position="92"/>
    </location>
</feature>
<reference evidence="2 3" key="1">
    <citation type="submission" date="2017-08" db="EMBL/GenBank/DDBJ databases">
        <title>The complete genome sequence of Nocardiopsis gilva YIM 90087.</title>
        <authorList>
            <person name="Yin M."/>
            <person name="Tang S."/>
        </authorList>
    </citation>
    <scope>NUCLEOTIDE SEQUENCE [LARGE SCALE GENOMIC DNA]</scope>
    <source>
        <strain evidence="2 3">YIM 90087</strain>
    </source>
</reference>